<evidence type="ECO:0000256" key="4">
    <source>
        <dbReference type="ARBA" id="ARBA00023015"/>
    </source>
</evidence>
<dbReference type="Gene3D" id="1.10.940.10">
    <property type="entry name" value="NusB-like"/>
    <property type="match status" value="1"/>
</dbReference>
<dbReference type="HAMAP" id="MF_00073">
    <property type="entry name" value="NusB"/>
    <property type="match status" value="1"/>
</dbReference>
<comment type="function">
    <text evidence="6">Involved in transcription antitermination. Required for transcription of ribosomal RNA (rRNA) genes. Binds specifically to the boxA antiterminator sequence of the ribosomal RNA (rrn) operons.</text>
</comment>
<feature type="domain" description="NusB/RsmB/TIM44" evidence="7">
    <location>
        <begin position="6"/>
        <end position="128"/>
    </location>
</feature>
<accession>A0A1M6LLU4</accession>
<dbReference type="GO" id="GO:0006353">
    <property type="term" value="P:DNA-templated transcription termination"/>
    <property type="evidence" value="ECO:0007669"/>
    <property type="project" value="UniProtKB-UniRule"/>
</dbReference>
<keyword evidence="9" id="KW-1185">Reference proteome</keyword>
<protein>
    <recommendedName>
        <fullName evidence="6">Transcription antitermination protein NusB</fullName>
    </recommendedName>
    <alternativeName>
        <fullName evidence="6">Antitermination factor NusB</fullName>
    </alternativeName>
</protein>
<reference evidence="8 9" key="1">
    <citation type="submission" date="2016-11" db="EMBL/GenBank/DDBJ databases">
        <authorList>
            <person name="Jaros S."/>
            <person name="Januszkiewicz K."/>
            <person name="Wedrychowicz H."/>
        </authorList>
    </citation>
    <scope>NUCLEOTIDE SEQUENCE [LARGE SCALE GENOMIC DNA]</scope>
    <source>
        <strain evidence="8 9">DSM 14501</strain>
    </source>
</reference>
<keyword evidence="5 6" id="KW-0804">Transcription</keyword>
<dbReference type="GO" id="GO:0003723">
    <property type="term" value="F:RNA binding"/>
    <property type="evidence" value="ECO:0007669"/>
    <property type="project" value="UniProtKB-UniRule"/>
</dbReference>
<evidence type="ECO:0000259" key="7">
    <source>
        <dbReference type="Pfam" id="PF01029"/>
    </source>
</evidence>
<dbReference type="Pfam" id="PF01029">
    <property type="entry name" value="NusB"/>
    <property type="match status" value="1"/>
</dbReference>
<organism evidence="8 9">
    <name type="scientific">Caminicella sporogenes DSM 14501</name>
    <dbReference type="NCBI Taxonomy" id="1121266"/>
    <lineage>
        <taxon>Bacteria</taxon>
        <taxon>Bacillati</taxon>
        <taxon>Bacillota</taxon>
        <taxon>Clostridia</taxon>
        <taxon>Peptostreptococcales</taxon>
        <taxon>Caminicellaceae</taxon>
        <taxon>Caminicella</taxon>
    </lineage>
</organism>
<evidence type="ECO:0000256" key="6">
    <source>
        <dbReference type="HAMAP-Rule" id="MF_00073"/>
    </source>
</evidence>
<evidence type="ECO:0000313" key="8">
    <source>
        <dbReference type="EMBL" id="SHJ72176.1"/>
    </source>
</evidence>
<sequence>MSRKLARETLMQALFQIEFQKIYDFKAVENFIEGVIDNKKDRQFIEEMVNLFIENKEEIDKNIEENLKGWKLSRISKIDLSILRIAVAEILYREDIPIKVSINEAIELAKKFSEDESPNFINGLLASLVSKKGLNDE</sequence>
<dbReference type="PANTHER" id="PTHR11078">
    <property type="entry name" value="N UTILIZATION SUBSTANCE PROTEIN B-RELATED"/>
    <property type="match status" value="1"/>
</dbReference>
<evidence type="ECO:0000256" key="2">
    <source>
        <dbReference type="ARBA" id="ARBA00022814"/>
    </source>
</evidence>
<evidence type="ECO:0000313" key="9">
    <source>
        <dbReference type="Proteomes" id="UP000184082"/>
    </source>
</evidence>
<dbReference type="Proteomes" id="UP000184082">
    <property type="component" value="Unassembled WGS sequence"/>
</dbReference>
<dbReference type="GO" id="GO:0005829">
    <property type="term" value="C:cytosol"/>
    <property type="evidence" value="ECO:0007669"/>
    <property type="project" value="TreeGrafter"/>
</dbReference>
<dbReference type="InterPro" id="IPR011605">
    <property type="entry name" value="NusB_fam"/>
</dbReference>
<evidence type="ECO:0000256" key="5">
    <source>
        <dbReference type="ARBA" id="ARBA00023163"/>
    </source>
</evidence>
<dbReference type="RefSeq" id="WP_072965572.1">
    <property type="nucleotide sequence ID" value="NZ_FRAJ01000003.1"/>
</dbReference>
<dbReference type="AlphaFoldDB" id="A0A1M6LLU4"/>
<comment type="similarity">
    <text evidence="1 6">Belongs to the NusB family.</text>
</comment>
<dbReference type="InterPro" id="IPR035926">
    <property type="entry name" value="NusB-like_sf"/>
</dbReference>
<dbReference type="EMBL" id="FRAJ01000003">
    <property type="protein sequence ID" value="SHJ72176.1"/>
    <property type="molecule type" value="Genomic_DNA"/>
</dbReference>
<evidence type="ECO:0000256" key="3">
    <source>
        <dbReference type="ARBA" id="ARBA00022884"/>
    </source>
</evidence>
<keyword evidence="3 6" id="KW-0694">RNA-binding</keyword>
<dbReference type="SUPFAM" id="SSF48013">
    <property type="entry name" value="NusB-like"/>
    <property type="match status" value="1"/>
</dbReference>
<keyword evidence="4 6" id="KW-0805">Transcription regulation</keyword>
<dbReference type="STRING" id="1121266.SAMN02745883_00261"/>
<keyword evidence="2 6" id="KW-0889">Transcription antitermination</keyword>
<name>A0A1M6LLU4_9FIRM</name>
<evidence type="ECO:0000256" key="1">
    <source>
        <dbReference type="ARBA" id="ARBA00005952"/>
    </source>
</evidence>
<dbReference type="GO" id="GO:0031564">
    <property type="term" value="P:transcription antitermination"/>
    <property type="evidence" value="ECO:0007669"/>
    <property type="project" value="UniProtKB-KW"/>
</dbReference>
<dbReference type="NCBIfam" id="TIGR01951">
    <property type="entry name" value="nusB"/>
    <property type="match status" value="1"/>
</dbReference>
<dbReference type="InterPro" id="IPR006027">
    <property type="entry name" value="NusB_RsmB_TIM44"/>
</dbReference>
<proteinExistence type="inferred from homology"/>
<dbReference type="PANTHER" id="PTHR11078:SF3">
    <property type="entry name" value="ANTITERMINATION NUSB DOMAIN-CONTAINING PROTEIN"/>
    <property type="match status" value="1"/>
</dbReference>
<gene>
    <name evidence="6" type="primary">nusB</name>
    <name evidence="8" type="ORF">SAMN02745883_00261</name>
</gene>